<dbReference type="InParanoid" id="A0A2V0NPK3"/>
<name>A0A2V0NPK3_9CHLO</name>
<feature type="region of interest" description="Disordered" evidence="3">
    <location>
        <begin position="1"/>
        <end position="20"/>
    </location>
</feature>
<dbReference type="STRING" id="307507.A0A2V0NPK3"/>
<dbReference type="InterPro" id="IPR052562">
    <property type="entry name" value="Ketohexokinase-related"/>
</dbReference>
<dbReference type="InterPro" id="IPR011611">
    <property type="entry name" value="PfkB_dom"/>
</dbReference>
<gene>
    <name evidence="5" type="ORF">Rsub_01185</name>
</gene>
<evidence type="ECO:0000259" key="4">
    <source>
        <dbReference type="Pfam" id="PF00294"/>
    </source>
</evidence>
<dbReference type="PANTHER" id="PTHR42774:SF3">
    <property type="entry name" value="KETOHEXOKINASE"/>
    <property type="match status" value="1"/>
</dbReference>
<evidence type="ECO:0000256" key="3">
    <source>
        <dbReference type="SAM" id="MobiDB-lite"/>
    </source>
</evidence>
<organism evidence="5 6">
    <name type="scientific">Raphidocelis subcapitata</name>
    <dbReference type="NCBI Taxonomy" id="307507"/>
    <lineage>
        <taxon>Eukaryota</taxon>
        <taxon>Viridiplantae</taxon>
        <taxon>Chlorophyta</taxon>
        <taxon>core chlorophytes</taxon>
        <taxon>Chlorophyceae</taxon>
        <taxon>CS clade</taxon>
        <taxon>Sphaeropleales</taxon>
        <taxon>Selenastraceae</taxon>
        <taxon>Raphidocelis</taxon>
    </lineage>
</organism>
<evidence type="ECO:0000256" key="1">
    <source>
        <dbReference type="ARBA" id="ARBA00022679"/>
    </source>
</evidence>
<protein>
    <recommendedName>
        <fullName evidence="4">Carbohydrate kinase PfkB domain-containing protein</fullName>
    </recommendedName>
</protein>
<evidence type="ECO:0000313" key="5">
    <source>
        <dbReference type="EMBL" id="GBF88472.1"/>
    </source>
</evidence>
<dbReference type="Pfam" id="PF00294">
    <property type="entry name" value="PfkB"/>
    <property type="match status" value="1"/>
</dbReference>
<feature type="domain" description="Carbohydrate kinase PfkB" evidence="4">
    <location>
        <begin position="48"/>
        <end position="144"/>
    </location>
</feature>
<sequence>MAGSNRGELSKMLARPHGRTRAAAVAPGAEGFEGCTEPLPRRIKVVGCGSCGVDYLASVAAYPKPDEKLRTDTLEVQGGGNCANALTAAARLGLSPAIVTKIGGDGLGDGIISELVRDGVDPSLVLRAEGHPSPFTYIIVDRAGAPGCARVRGRGPPLGPGLSSPSGCPTA</sequence>
<evidence type="ECO:0000313" key="6">
    <source>
        <dbReference type="Proteomes" id="UP000247498"/>
    </source>
</evidence>
<dbReference type="InterPro" id="IPR029056">
    <property type="entry name" value="Ribokinase-like"/>
</dbReference>
<dbReference type="InterPro" id="IPR002139">
    <property type="entry name" value="Ribo/fructo_kinase"/>
</dbReference>
<feature type="region of interest" description="Disordered" evidence="3">
    <location>
        <begin position="151"/>
        <end position="171"/>
    </location>
</feature>
<dbReference type="Gene3D" id="3.40.1190.20">
    <property type="match status" value="1"/>
</dbReference>
<comment type="caution">
    <text evidence="5">The sequence shown here is derived from an EMBL/GenBank/DDBJ whole genome shotgun (WGS) entry which is preliminary data.</text>
</comment>
<dbReference type="Proteomes" id="UP000247498">
    <property type="component" value="Unassembled WGS sequence"/>
</dbReference>
<dbReference type="PRINTS" id="PR00990">
    <property type="entry name" value="RIBOKINASE"/>
</dbReference>
<dbReference type="OrthoDB" id="204058at2759"/>
<proteinExistence type="predicted"/>
<keyword evidence="1" id="KW-0808">Transferase</keyword>
<dbReference type="PANTHER" id="PTHR42774">
    <property type="entry name" value="PHOSPHOTRANSFERASE SYSTEM TRANSPORT PROTEIN"/>
    <property type="match status" value="1"/>
</dbReference>
<dbReference type="GO" id="GO:0016301">
    <property type="term" value="F:kinase activity"/>
    <property type="evidence" value="ECO:0007669"/>
    <property type="project" value="UniProtKB-KW"/>
</dbReference>
<keyword evidence="6" id="KW-1185">Reference proteome</keyword>
<evidence type="ECO:0000256" key="2">
    <source>
        <dbReference type="ARBA" id="ARBA00022777"/>
    </source>
</evidence>
<dbReference type="SUPFAM" id="SSF53613">
    <property type="entry name" value="Ribokinase-like"/>
    <property type="match status" value="1"/>
</dbReference>
<keyword evidence="2" id="KW-0418">Kinase</keyword>
<feature type="compositionally biased region" description="Low complexity" evidence="3">
    <location>
        <begin position="160"/>
        <end position="171"/>
    </location>
</feature>
<accession>A0A2V0NPK3</accession>
<dbReference type="EMBL" id="BDRX01000005">
    <property type="protein sequence ID" value="GBF88472.1"/>
    <property type="molecule type" value="Genomic_DNA"/>
</dbReference>
<dbReference type="AlphaFoldDB" id="A0A2V0NPK3"/>
<reference evidence="5 6" key="1">
    <citation type="journal article" date="2018" name="Sci. Rep.">
        <title>Raphidocelis subcapitata (=Pseudokirchneriella subcapitata) provides an insight into genome evolution and environmental adaptations in the Sphaeropleales.</title>
        <authorList>
            <person name="Suzuki S."/>
            <person name="Yamaguchi H."/>
            <person name="Nakajima N."/>
            <person name="Kawachi M."/>
        </authorList>
    </citation>
    <scope>NUCLEOTIDE SEQUENCE [LARGE SCALE GENOMIC DNA]</scope>
    <source>
        <strain evidence="5 6">NIES-35</strain>
    </source>
</reference>